<dbReference type="SUPFAM" id="SSF51197">
    <property type="entry name" value="Clavaminate synthase-like"/>
    <property type="match status" value="1"/>
</dbReference>
<proteinExistence type="inferred from homology"/>
<accession>A0A250WSC5</accession>
<dbReference type="GO" id="GO:0032451">
    <property type="term" value="F:demethylase activity"/>
    <property type="evidence" value="ECO:0007669"/>
    <property type="project" value="TreeGrafter"/>
</dbReference>
<keyword evidence="4" id="KW-1185">Reference proteome</keyword>
<dbReference type="Gene3D" id="2.60.120.590">
    <property type="entry name" value="Alpha-ketoglutarate-dependent dioxygenase AlkB-like"/>
    <property type="match status" value="1"/>
</dbReference>
<protein>
    <recommendedName>
        <fullName evidence="2">Alpha-ketoglutarate-dependent dioxygenase AlkB-like domain-containing protein</fullName>
    </recommendedName>
</protein>
<dbReference type="EMBL" id="BEGY01000005">
    <property type="protein sequence ID" value="GAX73747.1"/>
    <property type="molecule type" value="Genomic_DNA"/>
</dbReference>
<dbReference type="PANTHER" id="PTHR12463:SF1">
    <property type="entry name" value="2-OXOGLUTARATE AND FE-DEPENDENT OXYGENASE FAMILY PROTEIN"/>
    <property type="match status" value="1"/>
</dbReference>
<evidence type="ECO:0000256" key="1">
    <source>
        <dbReference type="ARBA" id="ARBA00007879"/>
    </source>
</evidence>
<dbReference type="STRING" id="1157962.A0A250WSC5"/>
<dbReference type="GO" id="GO:0070988">
    <property type="term" value="P:demethylation"/>
    <property type="evidence" value="ECO:0007669"/>
    <property type="project" value="InterPro"/>
</dbReference>
<dbReference type="GO" id="GO:0016491">
    <property type="term" value="F:oxidoreductase activity"/>
    <property type="evidence" value="ECO:0007669"/>
    <property type="project" value="TreeGrafter"/>
</dbReference>
<gene>
    <name evidence="3" type="ORF">CEUSTIGMA_g1199.t1</name>
</gene>
<feature type="domain" description="Alpha-ketoglutarate-dependent dioxygenase AlkB-like" evidence="2">
    <location>
        <begin position="123"/>
        <end position="246"/>
    </location>
</feature>
<dbReference type="OrthoDB" id="271595at2759"/>
<comment type="caution">
    <text evidence="3">The sequence shown here is derived from an EMBL/GenBank/DDBJ whole genome shotgun (WGS) entry which is preliminary data.</text>
</comment>
<organism evidence="3 4">
    <name type="scientific">Chlamydomonas eustigma</name>
    <dbReference type="NCBI Taxonomy" id="1157962"/>
    <lineage>
        <taxon>Eukaryota</taxon>
        <taxon>Viridiplantae</taxon>
        <taxon>Chlorophyta</taxon>
        <taxon>core chlorophytes</taxon>
        <taxon>Chlorophyceae</taxon>
        <taxon>CS clade</taxon>
        <taxon>Chlamydomonadales</taxon>
        <taxon>Chlamydomonadaceae</taxon>
        <taxon>Chlamydomonas</taxon>
    </lineage>
</organism>
<sequence>MASRVHGSIGCSAGEHGYEDMQKLGSTSNHVKTRPEITLSLMNKGDFGEYPKLYKLASDFTCTGSPHRDLPGQWLFEGFVTAEEEGQLLKILDTHPPDWREKSVNGRQRGKAWGVVVDLLRRTVSPAVHPLPPMIAMLADRMQKLPLLRNFHANEANALDYRKGMHVLYAHADDRRLSTEVICNLSLAGSAVMSFNREKGGVPHEVRALLPPRSLQVLTKDARYNYTHAIHTEDILSPRRVSITFRHSHLTPSNSV</sequence>
<dbReference type="Pfam" id="PF13532">
    <property type="entry name" value="2OG-FeII_Oxy_2"/>
    <property type="match status" value="1"/>
</dbReference>
<evidence type="ECO:0000313" key="4">
    <source>
        <dbReference type="Proteomes" id="UP000232323"/>
    </source>
</evidence>
<dbReference type="AlphaFoldDB" id="A0A250WSC5"/>
<dbReference type="Proteomes" id="UP000232323">
    <property type="component" value="Unassembled WGS sequence"/>
</dbReference>
<name>A0A250WSC5_9CHLO</name>
<reference evidence="3 4" key="1">
    <citation type="submission" date="2017-08" db="EMBL/GenBank/DDBJ databases">
        <title>Acidophilic green algal genome provides insights into adaptation to an acidic environment.</title>
        <authorList>
            <person name="Hirooka S."/>
            <person name="Hirose Y."/>
            <person name="Kanesaki Y."/>
            <person name="Higuchi S."/>
            <person name="Fujiwara T."/>
            <person name="Onuma R."/>
            <person name="Era A."/>
            <person name="Ohbayashi R."/>
            <person name="Uzuka A."/>
            <person name="Nozaki H."/>
            <person name="Yoshikawa H."/>
            <person name="Miyagishima S.Y."/>
        </authorList>
    </citation>
    <scope>NUCLEOTIDE SEQUENCE [LARGE SCALE GENOMIC DNA]</scope>
    <source>
        <strain evidence="3 4">NIES-2499</strain>
    </source>
</reference>
<dbReference type="PANTHER" id="PTHR12463">
    <property type="entry name" value="OXYGENASE-RELATED"/>
    <property type="match status" value="1"/>
</dbReference>
<evidence type="ECO:0000259" key="2">
    <source>
        <dbReference type="Pfam" id="PF13532"/>
    </source>
</evidence>
<dbReference type="InterPro" id="IPR037151">
    <property type="entry name" value="AlkB-like_sf"/>
</dbReference>
<dbReference type="InterPro" id="IPR027450">
    <property type="entry name" value="AlkB-like"/>
</dbReference>
<comment type="similarity">
    <text evidence="1">Belongs to the alkB family.</text>
</comment>
<evidence type="ECO:0000313" key="3">
    <source>
        <dbReference type="EMBL" id="GAX73747.1"/>
    </source>
</evidence>
<dbReference type="InterPro" id="IPR032857">
    <property type="entry name" value="ALKBH4"/>
</dbReference>